<dbReference type="EMBL" id="BDIP01006347">
    <property type="protein sequence ID" value="GIQ90570.1"/>
    <property type="molecule type" value="Genomic_DNA"/>
</dbReference>
<gene>
    <name evidence="3" type="ORF">KIPB_013411</name>
</gene>
<keyword evidence="2" id="KW-0472">Membrane</keyword>
<keyword evidence="2" id="KW-0812">Transmembrane</keyword>
<keyword evidence="4" id="KW-1185">Reference proteome</keyword>
<evidence type="ECO:0000256" key="1">
    <source>
        <dbReference type="SAM" id="MobiDB-lite"/>
    </source>
</evidence>
<dbReference type="OrthoDB" id="294541at2759"/>
<organism evidence="3 4">
    <name type="scientific">Kipferlia bialata</name>
    <dbReference type="NCBI Taxonomy" id="797122"/>
    <lineage>
        <taxon>Eukaryota</taxon>
        <taxon>Metamonada</taxon>
        <taxon>Carpediemonas-like organisms</taxon>
        <taxon>Kipferlia</taxon>
    </lineage>
</organism>
<comment type="caution">
    <text evidence="3">The sequence shown here is derived from an EMBL/GenBank/DDBJ whole genome shotgun (WGS) entry which is preliminary data.</text>
</comment>
<feature type="transmembrane region" description="Helical" evidence="2">
    <location>
        <begin position="126"/>
        <end position="148"/>
    </location>
</feature>
<reference evidence="3 4" key="1">
    <citation type="journal article" date="2018" name="PLoS ONE">
        <title>The draft genome of Kipferlia bialata reveals reductive genome evolution in fornicate parasites.</title>
        <authorList>
            <person name="Tanifuji G."/>
            <person name="Takabayashi S."/>
            <person name="Kume K."/>
            <person name="Takagi M."/>
            <person name="Nakayama T."/>
            <person name="Kamikawa R."/>
            <person name="Inagaki Y."/>
            <person name="Hashimoto T."/>
        </authorList>
    </citation>
    <scope>NUCLEOTIDE SEQUENCE [LARGE SCALE GENOMIC DNA]</scope>
    <source>
        <strain evidence="3">NY0173</strain>
    </source>
</reference>
<dbReference type="PANTHER" id="PTHR16189:SF2">
    <property type="entry name" value="AMINO ACID TRANSPORTER TRANSMEMBRANE DOMAIN-CONTAINING PROTEIN"/>
    <property type="match status" value="1"/>
</dbReference>
<keyword evidence="2" id="KW-1133">Transmembrane helix</keyword>
<dbReference type="AlphaFoldDB" id="A0A9K3GQ46"/>
<feature type="region of interest" description="Disordered" evidence="1">
    <location>
        <begin position="21"/>
        <end position="64"/>
    </location>
</feature>
<evidence type="ECO:0000256" key="2">
    <source>
        <dbReference type="SAM" id="Phobius"/>
    </source>
</evidence>
<feature type="non-terminal residue" evidence="3">
    <location>
        <position position="270"/>
    </location>
</feature>
<feature type="transmembrane region" description="Helical" evidence="2">
    <location>
        <begin position="208"/>
        <end position="229"/>
    </location>
</feature>
<protein>
    <recommendedName>
        <fullName evidence="5">Amino acid transporter transmembrane domain-containing protein</fullName>
    </recommendedName>
</protein>
<sequence length="270" mass="29621">SIVAGISAMFIVETMGRVDEISRHADKSSPDRETESTHIGSPREGQEQFSIGSDSSDHAPLPVSAVPADVLGDEEEKPTATHMYGSTMDGPADDIESATSAEFCSIAKPREVTELAEFLWGAKGKLIFQIVLTIYMAGVMTGYVAVIVETLVRILPLPGLTSYDECDLEFSWNGDCEKAYMIYISIFTIIALPLCVKQLKEQIPLQVVLTTFRFLCITLMIGTVCYAMMHAPFDPLHSTDHPPYVFTPVKLADKSMFGQVSTPSVSRERV</sequence>
<evidence type="ECO:0008006" key="5">
    <source>
        <dbReference type="Google" id="ProtNLM"/>
    </source>
</evidence>
<feature type="compositionally biased region" description="Basic and acidic residues" evidence="1">
    <location>
        <begin position="21"/>
        <end position="36"/>
    </location>
</feature>
<feature type="transmembrane region" description="Helical" evidence="2">
    <location>
        <begin position="179"/>
        <end position="196"/>
    </location>
</feature>
<evidence type="ECO:0000313" key="3">
    <source>
        <dbReference type="EMBL" id="GIQ90570.1"/>
    </source>
</evidence>
<proteinExistence type="predicted"/>
<evidence type="ECO:0000313" key="4">
    <source>
        <dbReference type="Proteomes" id="UP000265618"/>
    </source>
</evidence>
<name>A0A9K3GQ46_9EUKA</name>
<dbReference type="PANTHER" id="PTHR16189">
    <property type="entry name" value="TRANSMEMBRANE PROTEIN 104-RELATED"/>
    <property type="match status" value="1"/>
</dbReference>
<accession>A0A9K3GQ46</accession>
<dbReference type="Proteomes" id="UP000265618">
    <property type="component" value="Unassembled WGS sequence"/>
</dbReference>